<evidence type="ECO:0000256" key="2">
    <source>
        <dbReference type="ARBA" id="ARBA00022499"/>
    </source>
</evidence>
<dbReference type="Pfam" id="PF00888">
    <property type="entry name" value="Cullin"/>
    <property type="match status" value="1"/>
</dbReference>
<dbReference type="GO" id="GO:0006511">
    <property type="term" value="P:ubiquitin-dependent protein catabolic process"/>
    <property type="evidence" value="ECO:0007669"/>
    <property type="project" value="InterPro"/>
</dbReference>
<evidence type="ECO:0000259" key="7">
    <source>
        <dbReference type="PROSITE" id="PS50069"/>
    </source>
</evidence>
<keyword evidence="8" id="KW-0436">Ligase</keyword>
<dbReference type="InterPro" id="IPR016159">
    <property type="entry name" value="Cullin_repeat-like_dom_sf"/>
</dbReference>
<dbReference type="STRING" id="344612.A1CBL2"/>
<evidence type="ECO:0000313" key="8">
    <source>
        <dbReference type="EMBL" id="EAW13130.1"/>
    </source>
</evidence>
<dbReference type="InterPro" id="IPR016158">
    <property type="entry name" value="Cullin_homology"/>
</dbReference>
<dbReference type="OrthoDB" id="27073at2759"/>
<dbReference type="FunFam" id="3.30.230.130:FF:000006">
    <property type="entry name" value="Cullin-4 like"/>
    <property type="match status" value="1"/>
</dbReference>
<dbReference type="RefSeq" id="XP_001274556.1">
    <property type="nucleotide sequence ID" value="XM_001274555.1"/>
</dbReference>
<evidence type="ECO:0000256" key="5">
    <source>
        <dbReference type="RuleBase" id="RU003829"/>
    </source>
</evidence>
<feature type="domain" description="Cullin family profile" evidence="7">
    <location>
        <begin position="523"/>
        <end position="788"/>
    </location>
</feature>
<dbReference type="InterPro" id="IPR036317">
    <property type="entry name" value="Cullin_homology_sf"/>
</dbReference>
<dbReference type="InterPro" id="IPR045093">
    <property type="entry name" value="Cullin"/>
</dbReference>
<feature type="compositionally biased region" description="Polar residues" evidence="6">
    <location>
        <begin position="98"/>
        <end position="138"/>
    </location>
</feature>
<dbReference type="Gene3D" id="3.30.230.130">
    <property type="entry name" value="Cullin, Chain C, Domain 2"/>
    <property type="match status" value="1"/>
</dbReference>
<feature type="compositionally biased region" description="Low complexity" evidence="6">
    <location>
        <begin position="32"/>
        <end position="45"/>
    </location>
</feature>
<comment type="similarity">
    <text evidence="1 4 5">Belongs to the cullin family.</text>
</comment>
<evidence type="ECO:0000256" key="4">
    <source>
        <dbReference type="PROSITE-ProRule" id="PRU00330"/>
    </source>
</evidence>
<dbReference type="Proteomes" id="UP000006701">
    <property type="component" value="Unassembled WGS sequence"/>
</dbReference>
<dbReference type="InterPro" id="IPR001373">
    <property type="entry name" value="Cullin_N"/>
</dbReference>
<dbReference type="FunFam" id="1.10.10.10:FF:000014">
    <property type="entry name" value="Cullin 1"/>
    <property type="match status" value="1"/>
</dbReference>
<dbReference type="eggNOG" id="KOG2167">
    <property type="taxonomic scope" value="Eukaryota"/>
</dbReference>
<dbReference type="InterPro" id="IPR036388">
    <property type="entry name" value="WH-like_DNA-bd_sf"/>
</dbReference>
<feature type="region of interest" description="Disordered" evidence="6">
    <location>
        <begin position="1"/>
        <end position="141"/>
    </location>
</feature>
<accession>A1CBL2</accession>
<evidence type="ECO:0000256" key="1">
    <source>
        <dbReference type="ARBA" id="ARBA00006019"/>
    </source>
</evidence>
<dbReference type="GO" id="GO:0031625">
    <property type="term" value="F:ubiquitin protein ligase binding"/>
    <property type="evidence" value="ECO:0007669"/>
    <property type="project" value="InterPro"/>
</dbReference>
<dbReference type="SMART" id="SM00182">
    <property type="entry name" value="CULLIN"/>
    <property type="match status" value="1"/>
</dbReference>
<evidence type="ECO:0000256" key="6">
    <source>
        <dbReference type="SAM" id="MobiDB-lite"/>
    </source>
</evidence>
<dbReference type="KEGG" id="act:ACLA_015720"/>
<organism evidence="8 9">
    <name type="scientific">Aspergillus clavatus (strain ATCC 1007 / CBS 513.65 / DSM 816 / NCTC 3887 / NRRL 1 / QM 1276 / 107)</name>
    <dbReference type="NCBI Taxonomy" id="344612"/>
    <lineage>
        <taxon>Eukaryota</taxon>
        <taxon>Fungi</taxon>
        <taxon>Dikarya</taxon>
        <taxon>Ascomycota</taxon>
        <taxon>Pezizomycotina</taxon>
        <taxon>Eurotiomycetes</taxon>
        <taxon>Eurotiomycetidae</taxon>
        <taxon>Eurotiales</taxon>
        <taxon>Aspergillaceae</taxon>
        <taxon>Aspergillus</taxon>
        <taxon>Aspergillus subgen. Fumigati</taxon>
    </lineage>
</organism>
<dbReference type="FunFam" id="1.20.1310.10:FF:000044">
    <property type="entry name" value="Ubiquitin ligase subunit CulD, putative"/>
    <property type="match status" value="1"/>
</dbReference>
<dbReference type="SUPFAM" id="SSF75632">
    <property type="entry name" value="Cullin homology domain"/>
    <property type="match status" value="1"/>
</dbReference>
<dbReference type="InterPro" id="IPR019559">
    <property type="entry name" value="Cullin_neddylation_domain"/>
</dbReference>
<dbReference type="EMBL" id="DS027049">
    <property type="protein sequence ID" value="EAW13130.1"/>
    <property type="molecule type" value="Genomic_DNA"/>
</dbReference>
<dbReference type="GeneID" id="4706926"/>
<reference evidence="8 9" key="1">
    <citation type="journal article" date="2008" name="PLoS Genet.">
        <title>Genomic islands in the pathogenic filamentous fungus Aspergillus fumigatus.</title>
        <authorList>
            <person name="Fedorova N.D."/>
            <person name="Khaldi N."/>
            <person name="Joardar V.S."/>
            <person name="Maiti R."/>
            <person name="Amedeo P."/>
            <person name="Anderson M.J."/>
            <person name="Crabtree J."/>
            <person name="Silva J.C."/>
            <person name="Badger J.H."/>
            <person name="Albarraq A."/>
            <person name="Angiuoli S."/>
            <person name="Bussey H."/>
            <person name="Bowyer P."/>
            <person name="Cotty P.J."/>
            <person name="Dyer P.S."/>
            <person name="Egan A."/>
            <person name="Galens K."/>
            <person name="Fraser-Liggett C.M."/>
            <person name="Haas B.J."/>
            <person name="Inman J.M."/>
            <person name="Kent R."/>
            <person name="Lemieux S."/>
            <person name="Malavazi I."/>
            <person name="Orvis J."/>
            <person name="Roemer T."/>
            <person name="Ronning C.M."/>
            <person name="Sundaram J.P."/>
            <person name="Sutton G."/>
            <person name="Turner G."/>
            <person name="Venter J.C."/>
            <person name="White O.R."/>
            <person name="Whitty B.R."/>
            <person name="Youngman P."/>
            <person name="Wolfe K.H."/>
            <person name="Goldman G.H."/>
            <person name="Wortman J.R."/>
            <person name="Jiang B."/>
            <person name="Denning D.W."/>
            <person name="Nierman W.C."/>
        </authorList>
    </citation>
    <scope>NUCLEOTIDE SEQUENCE [LARGE SCALE GENOMIC DNA]</scope>
    <source>
        <strain evidence="9">ATCC 1007 / CBS 513.65 / DSM 816 / NCTC 3887 / NRRL 1</strain>
    </source>
</reference>
<dbReference type="GO" id="GO:0016874">
    <property type="term" value="F:ligase activity"/>
    <property type="evidence" value="ECO:0007669"/>
    <property type="project" value="UniProtKB-KW"/>
</dbReference>
<dbReference type="AlphaFoldDB" id="A1CBL2"/>
<protein>
    <submittedName>
        <fullName evidence="8">Ubiquitin ligase subunit CulD, putative</fullName>
    </submittedName>
</protein>
<dbReference type="Gene3D" id="1.20.1310.10">
    <property type="entry name" value="Cullin Repeats"/>
    <property type="match status" value="4"/>
</dbReference>
<dbReference type="OMA" id="NYQEQTW"/>
<dbReference type="SUPFAM" id="SSF74788">
    <property type="entry name" value="Cullin repeat-like"/>
    <property type="match status" value="1"/>
</dbReference>
<dbReference type="InterPro" id="IPR036390">
    <property type="entry name" value="WH_DNA-bd_sf"/>
</dbReference>
<proteinExistence type="inferred from homology"/>
<dbReference type="HOGENOM" id="CLU_004747_7_0_1"/>
<evidence type="ECO:0000313" key="9">
    <source>
        <dbReference type="Proteomes" id="UP000006701"/>
    </source>
</evidence>
<dbReference type="FunFam" id="1.20.1310.10:FF:000035">
    <property type="entry name" value="Ubiquitin ligase subunit CulD, putative"/>
    <property type="match status" value="1"/>
</dbReference>
<dbReference type="VEuPathDB" id="FungiDB:ACLA_015720"/>
<keyword evidence="3" id="KW-0832">Ubl conjugation</keyword>
<dbReference type="SMART" id="SM00884">
    <property type="entry name" value="Cullin_Nedd8"/>
    <property type="match status" value="1"/>
</dbReference>
<dbReference type="InterPro" id="IPR059120">
    <property type="entry name" value="Cullin-like_AB"/>
</dbReference>
<dbReference type="Gene3D" id="1.10.10.10">
    <property type="entry name" value="Winged helix-like DNA-binding domain superfamily/Winged helix DNA-binding domain"/>
    <property type="match status" value="1"/>
</dbReference>
<gene>
    <name evidence="8" type="ORF">ACLA_015720</name>
</gene>
<name>A1CBL2_ASPCL</name>
<dbReference type="SUPFAM" id="SSF46785">
    <property type="entry name" value="Winged helix' DNA-binding domain"/>
    <property type="match status" value="1"/>
</dbReference>
<keyword evidence="2" id="KW-1017">Isopeptide bond</keyword>
<evidence type="ECO:0000256" key="3">
    <source>
        <dbReference type="ARBA" id="ARBA00022843"/>
    </source>
</evidence>
<dbReference type="PANTHER" id="PTHR11932">
    <property type="entry name" value="CULLIN"/>
    <property type="match status" value="1"/>
</dbReference>
<dbReference type="FunFam" id="1.20.1310.10:FF:000049">
    <property type="entry name" value="Putative ubiquitin ligase subunit CulD"/>
    <property type="match status" value="1"/>
</dbReference>
<dbReference type="PROSITE" id="PS50069">
    <property type="entry name" value="CULLIN_2"/>
    <property type="match status" value="1"/>
</dbReference>
<dbReference type="FunFam" id="1.20.1310.10:FF:000031">
    <property type="entry name" value="Ubiquitin ligase subunit CulD"/>
    <property type="match status" value="1"/>
</dbReference>
<dbReference type="Pfam" id="PF10557">
    <property type="entry name" value="Cullin_Nedd8"/>
    <property type="match status" value="1"/>
</dbReference>
<sequence length="914" mass="103843">MQNPRVAPDQRSGKRKSTSKRKLPDQGEASLQSQASQPQQQQPQQTTISELLSRNHTHGKAHPHQSPSSNKRPRLSPSVSDFRPLESAPELHPPNKMYNFSNSGQNASGTFSHSAPALSSRTASHPLNAPSRQSNFTPHTGAKRLVVKNLRTGSRLNQDSYFDKVWTQLDAALTAVFNGGNPDVSLEELYKGAENVCRQGRAAVLTQRLQDRCRAHVSGRLRDDLLTKASGGNNVDTLRAVVGAWSTWQKKLVTVRWIFYYLDQSFLLHSKEYPVIREMGLRQFRDHIFSDSVLQTKILQGACDLVEADRNENSTMMADISLLREAIELFHGLDVYTTAFEPLLLTESKRFFTSWAQREASGYLATFVENAHRLIEREVNRCELFSLSRSTRQKLSALLDTNLVADQESFLLNEKDILGLLRDGNKDALEKLYTLLERRQLGTKLKASFKSYIVEEGSRIVFDEDKEAQMVVSLLEFKSQLDKIWANSFHRNEELGHTLREAFATFMNQSRKSDSTGGTDNVKTGEMIAKYVDRLLKGGWKLPPGGDIKDVPLADEDAEINRQLDQVLDLFRFVNGKAVFEAFYKNDLARRLLMGRSASDDAEKSMLARLKTGWFPFADVSSLVSGISKLIWYAECGSTFTHNLESMFKDMEVARDEMAAYSSIQRERKKRLPVDLNVSVLSASAWPSYPDVQVRIPAVIATAIDDFENFYHNKYNGRKLTWKHQLAHCQLRAWFGGKSKELVVSSFQAIVLLLFNDVEESKRLTYSEIQDATKLSDPELQRTLQSLACAKYRVLTKTPKGRDVNKTDEFAYNAEFNDPKMRIKINQIQLKETKEENKKTHERVAADRHLETQAAIVRIMKSRKRSTHAELVAEVIKATRSRGVLEVADIKSNIEKLIEKDYIERDDNVYQYVA</sequence>
<dbReference type="Pfam" id="PF26557">
    <property type="entry name" value="Cullin_AB"/>
    <property type="match status" value="1"/>
</dbReference>
<keyword evidence="9" id="KW-1185">Reference proteome</keyword>